<evidence type="ECO:0000313" key="8">
    <source>
        <dbReference type="Proteomes" id="UP000245667"/>
    </source>
</evidence>
<accession>A0A316E7L5</accession>
<evidence type="ECO:0000256" key="4">
    <source>
        <dbReference type="ARBA" id="ARBA00022833"/>
    </source>
</evidence>
<reference evidence="7 8" key="1">
    <citation type="submission" date="2018-05" db="EMBL/GenBank/DDBJ databases">
        <title>Genomic Encyclopedia of Archaeal and Bacterial Type Strains, Phase II (KMG-II): from individual species to whole genera.</title>
        <authorList>
            <person name="Goeker M."/>
        </authorList>
    </citation>
    <scope>NUCLEOTIDE SEQUENCE [LARGE SCALE GENOMIC DNA]</scope>
    <source>
        <strain evidence="7 8">DSM 23514</strain>
    </source>
</reference>
<comment type="cofactor">
    <cofactor evidence="1">
        <name>Zn(2+)</name>
        <dbReference type="ChEBI" id="CHEBI:29105"/>
    </cofactor>
</comment>
<protein>
    <submittedName>
        <fullName evidence="6 7">Succinylglutamate desuccinylase</fullName>
    </submittedName>
</protein>
<evidence type="ECO:0000313" key="6">
    <source>
        <dbReference type="EMBL" id="MBD1260063.1"/>
    </source>
</evidence>
<comment type="caution">
    <text evidence="7">The sequence shown here is derived from an EMBL/GenBank/DDBJ whole genome shotgun (WGS) entry which is preliminary data.</text>
</comment>
<dbReference type="InterPro" id="IPR050178">
    <property type="entry name" value="AspA/AstE_fam"/>
</dbReference>
<dbReference type="AlphaFoldDB" id="A0A316E7L5"/>
<dbReference type="GO" id="GO:0016788">
    <property type="term" value="F:hydrolase activity, acting on ester bonds"/>
    <property type="evidence" value="ECO:0007669"/>
    <property type="project" value="InterPro"/>
</dbReference>
<dbReference type="InterPro" id="IPR055438">
    <property type="entry name" value="AstE_AspA_cat"/>
</dbReference>
<evidence type="ECO:0000259" key="5">
    <source>
        <dbReference type="Pfam" id="PF24827"/>
    </source>
</evidence>
<evidence type="ECO:0000256" key="3">
    <source>
        <dbReference type="ARBA" id="ARBA00022801"/>
    </source>
</evidence>
<name>A0A316E7L5_9FLAO</name>
<proteinExistence type="predicted"/>
<dbReference type="RefSeq" id="WP_109648466.1">
    <property type="nucleotide sequence ID" value="NZ_JACWLN010000002.1"/>
</dbReference>
<sequence>MIDTWSPEAEIKTKRFIGHIRGEHPGPTLVFFAGIHGNEKAGVTALEKVLNELGKGAFTYYGSIYAIKGNLPALQEGKRYLDKDLNRIWTKPEIESIKERDTKDLLNEEKELLELHMLVHGILEHEKGPFYFIDYHTTSSKTLPFITINDALINRRFSKLFPVPIVLGIEEYLDGPLLSYINEKGYVSLGFESGQHTEEMAIKNSIAFTWLAMVYSGFLKKDEINGFKGHYEQLQKSATSNSSFYEIIYRHHIDDNKDFKMMEGFHSFEEIIEGTPLAMEKEEFIKAEKDTIIFMPLYQQKGNDGFFLIRKLPTWVLKLSAFFRRTKIGNLLHYLPGLSWANKDKESLLVNTKVAQFSTRPFFHLLGYRNRVLDETHIVMNNREFNAKTEMYGNTWWYRITTRKTR</sequence>
<evidence type="ECO:0000256" key="1">
    <source>
        <dbReference type="ARBA" id="ARBA00001947"/>
    </source>
</evidence>
<dbReference type="GO" id="GO:0005829">
    <property type="term" value="C:cytosol"/>
    <property type="evidence" value="ECO:0007669"/>
    <property type="project" value="TreeGrafter"/>
</dbReference>
<reference evidence="6 9" key="2">
    <citation type="submission" date="2020-07" db="EMBL/GenBank/DDBJ databases">
        <title>The draft genome sequence of Maribacter polysiphoniae KCTC 22021.</title>
        <authorList>
            <person name="Mu L."/>
        </authorList>
    </citation>
    <scope>NUCLEOTIDE SEQUENCE [LARGE SCALE GENOMIC DNA]</scope>
    <source>
        <strain evidence="6 9">KCTC 22021</strain>
    </source>
</reference>
<keyword evidence="2" id="KW-0479">Metal-binding</keyword>
<dbReference type="Proteomes" id="UP000651837">
    <property type="component" value="Unassembled WGS sequence"/>
</dbReference>
<dbReference type="Proteomes" id="UP000245667">
    <property type="component" value="Unassembled WGS sequence"/>
</dbReference>
<evidence type="ECO:0000256" key="2">
    <source>
        <dbReference type="ARBA" id="ARBA00022723"/>
    </source>
</evidence>
<organism evidence="7 8">
    <name type="scientific">Maribacter polysiphoniae</name>
    <dbReference type="NCBI Taxonomy" id="429344"/>
    <lineage>
        <taxon>Bacteria</taxon>
        <taxon>Pseudomonadati</taxon>
        <taxon>Bacteroidota</taxon>
        <taxon>Flavobacteriia</taxon>
        <taxon>Flavobacteriales</taxon>
        <taxon>Flavobacteriaceae</taxon>
        <taxon>Maribacter</taxon>
    </lineage>
</organism>
<dbReference type="EMBL" id="JACWLN010000002">
    <property type="protein sequence ID" value="MBD1260063.1"/>
    <property type="molecule type" value="Genomic_DNA"/>
</dbReference>
<dbReference type="PANTHER" id="PTHR15162:SF7">
    <property type="entry name" value="SUCCINYLGLUTAMATE DESUCCINYLASE"/>
    <property type="match status" value="1"/>
</dbReference>
<dbReference type="OrthoDB" id="1523003at2"/>
<dbReference type="SUPFAM" id="SSF53187">
    <property type="entry name" value="Zn-dependent exopeptidases"/>
    <property type="match status" value="1"/>
</dbReference>
<dbReference type="EMBL" id="QGGQ01000001">
    <property type="protein sequence ID" value="PWK25522.1"/>
    <property type="molecule type" value="Genomic_DNA"/>
</dbReference>
<keyword evidence="9" id="KW-1185">Reference proteome</keyword>
<keyword evidence="4" id="KW-0862">Zinc</keyword>
<dbReference type="PANTHER" id="PTHR15162">
    <property type="entry name" value="ASPARTOACYLASE"/>
    <property type="match status" value="1"/>
</dbReference>
<feature type="domain" description="Succinylglutamate desuccinylase/Aspartoacylase catalytic" evidence="5">
    <location>
        <begin position="25"/>
        <end position="148"/>
    </location>
</feature>
<keyword evidence="3" id="KW-0378">Hydrolase</keyword>
<evidence type="ECO:0000313" key="9">
    <source>
        <dbReference type="Proteomes" id="UP000651837"/>
    </source>
</evidence>
<evidence type="ECO:0000313" key="7">
    <source>
        <dbReference type="EMBL" id="PWK25522.1"/>
    </source>
</evidence>
<dbReference type="GO" id="GO:0046872">
    <property type="term" value="F:metal ion binding"/>
    <property type="evidence" value="ECO:0007669"/>
    <property type="project" value="UniProtKB-KW"/>
</dbReference>
<dbReference type="Pfam" id="PF24827">
    <property type="entry name" value="AstE_AspA_cat"/>
    <property type="match status" value="1"/>
</dbReference>
<dbReference type="Gene3D" id="3.40.630.10">
    <property type="entry name" value="Zn peptidases"/>
    <property type="match status" value="1"/>
</dbReference>
<gene>
    <name evidence="6" type="ORF">HZY62_05655</name>
    <name evidence="7" type="ORF">LX92_00263</name>
</gene>